<keyword evidence="3" id="KW-1185">Reference proteome</keyword>
<name>A0ABV8C8H8_9PSEU</name>
<proteinExistence type="predicted"/>
<comment type="caution">
    <text evidence="2">The sequence shown here is derived from an EMBL/GenBank/DDBJ whole genome shotgun (WGS) entry which is preliminary data.</text>
</comment>
<organism evidence="2 3">
    <name type="scientific">Lentzea rhizosphaerae</name>
    <dbReference type="NCBI Taxonomy" id="2041025"/>
    <lineage>
        <taxon>Bacteria</taxon>
        <taxon>Bacillati</taxon>
        <taxon>Actinomycetota</taxon>
        <taxon>Actinomycetes</taxon>
        <taxon>Pseudonocardiales</taxon>
        <taxon>Pseudonocardiaceae</taxon>
        <taxon>Lentzea</taxon>
    </lineage>
</organism>
<reference evidence="3" key="1">
    <citation type="journal article" date="2019" name="Int. J. Syst. Evol. Microbiol.">
        <title>The Global Catalogue of Microorganisms (GCM) 10K type strain sequencing project: providing services to taxonomists for standard genome sequencing and annotation.</title>
        <authorList>
            <consortium name="The Broad Institute Genomics Platform"/>
            <consortium name="The Broad Institute Genome Sequencing Center for Infectious Disease"/>
            <person name="Wu L."/>
            <person name="Ma J."/>
        </authorList>
    </citation>
    <scope>NUCLEOTIDE SEQUENCE [LARGE SCALE GENOMIC DNA]</scope>
    <source>
        <strain evidence="3">CGMCC 4.7405</strain>
    </source>
</reference>
<feature type="chain" id="PRO_5047185045" description="Secreted protein" evidence="1">
    <location>
        <begin position="27"/>
        <end position="144"/>
    </location>
</feature>
<sequence>MKVRVAAVGLAAVVAGISLTTGTATGATETTCSTPVLTSAPVHLTDPGRWSYTYHVSWCVEGGRITDITQHIAHEEDGSTCVWVANQEESKTPVPDGSGAWDSFNMVELSCKDGTGKPGSVNPWGVITVRPDGTSTVLRKGIAT</sequence>
<feature type="signal peptide" evidence="1">
    <location>
        <begin position="1"/>
        <end position="26"/>
    </location>
</feature>
<protein>
    <recommendedName>
        <fullName evidence="4">Secreted protein</fullName>
    </recommendedName>
</protein>
<gene>
    <name evidence="2" type="ORF">ACFOWZ_43265</name>
</gene>
<dbReference type="Proteomes" id="UP001595690">
    <property type="component" value="Unassembled WGS sequence"/>
</dbReference>
<dbReference type="RefSeq" id="WP_382379806.1">
    <property type="nucleotide sequence ID" value="NZ_JBHRZI010000049.1"/>
</dbReference>
<dbReference type="EMBL" id="JBHRZI010000049">
    <property type="protein sequence ID" value="MFC3898329.1"/>
    <property type="molecule type" value="Genomic_DNA"/>
</dbReference>
<evidence type="ECO:0000313" key="3">
    <source>
        <dbReference type="Proteomes" id="UP001595690"/>
    </source>
</evidence>
<accession>A0ABV8C8H8</accession>
<evidence type="ECO:0000256" key="1">
    <source>
        <dbReference type="SAM" id="SignalP"/>
    </source>
</evidence>
<evidence type="ECO:0000313" key="2">
    <source>
        <dbReference type="EMBL" id="MFC3898329.1"/>
    </source>
</evidence>
<keyword evidence="1" id="KW-0732">Signal</keyword>
<evidence type="ECO:0008006" key="4">
    <source>
        <dbReference type="Google" id="ProtNLM"/>
    </source>
</evidence>